<keyword evidence="2" id="KW-1133">Transmembrane helix</keyword>
<name>A0A0F2D5E4_STROR</name>
<sequence>MFSILLDFPFLFVVFALGAIMFIIAKQGKPEQSRYLNFLLLTLVTFGVIVFDNPFRSYLYAGLLFYVYVVYIFIPASLVFGFISVYKSKRHLQYYPSNYSKILRTNAWILMILSIVNFLMLLTQSEVGIIILVTIVGISSIVQFIFGELEIKRVQNLQQQKQEDTPNPNPVLNDGDIDEN</sequence>
<keyword evidence="2" id="KW-0812">Transmembrane</keyword>
<comment type="caution">
    <text evidence="3">The sequence shown here is derived from an EMBL/GenBank/DDBJ whole genome shotgun (WGS) entry which is preliminary data.</text>
</comment>
<feature type="transmembrane region" description="Helical" evidence="2">
    <location>
        <begin position="107"/>
        <end position="123"/>
    </location>
</feature>
<organism evidence="3 4">
    <name type="scientific">Streptococcus oralis subsp. oralis</name>
    <dbReference type="NCBI Taxonomy" id="1891914"/>
    <lineage>
        <taxon>Bacteria</taxon>
        <taxon>Bacillati</taxon>
        <taxon>Bacillota</taxon>
        <taxon>Bacilli</taxon>
        <taxon>Lactobacillales</taxon>
        <taxon>Streptococcaceae</taxon>
        <taxon>Streptococcus</taxon>
    </lineage>
</organism>
<protein>
    <submittedName>
        <fullName evidence="3">Uncharacterized protein</fullName>
    </submittedName>
</protein>
<feature type="transmembrane region" description="Helical" evidence="2">
    <location>
        <begin position="6"/>
        <end position="23"/>
    </location>
</feature>
<evidence type="ECO:0000313" key="3">
    <source>
        <dbReference type="EMBL" id="KJQ65230.1"/>
    </source>
</evidence>
<dbReference type="PATRIC" id="fig|28037.209.peg.356"/>
<accession>A0A0F2D5E4</accession>
<proteinExistence type="predicted"/>
<feature type="transmembrane region" description="Helical" evidence="2">
    <location>
        <begin position="129"/>
        <end position="146"/>
    </location>
</feature>
<dbReference type="RefSeq" id="WP_045591067.1">
    <property type="nucleotide sequence ID" value="NZ_JYGM01000001.1"/>
</dbReference>
<feature type="transmembrane region" description="Helical" evidence="2">
    <location>
        <begin position="63"/>
        <end position="86"/>
    </location>
</feature>
<evidence type="ECO:0000256" key="1">
    <source>
        <dbReference type="SAM" id="MobiDB-lite"/>
    </source>
</evidence>
<dbReference type="EMBL" id="JYGM01000001">
    <property type="protein sequence ID" value="KJQ65230.1"/>
    <property type="molecule type" value="Genomic_DNA"/>
</dbReference>
<dbReference type="AlphaFoldDB" id="A0A0F2D5E4"/>
<dbReference type="Proteomes" id="UP000033657">
    <property type="component" value="Unassembled WGS sequence"/>
</dbReference>
<feature type="transmembrane region" description="Helical" evidence="2">
    <location>
        <begin position="35"/>
        <end position="51"/>
    </location>
</feature>
<keyword evidence="2" id="KW-0472">Membrane</keyword>
<gene>
    <name evidence="3" type="ORF">TZ87_00355</name>
</gene>
<evidence type="ECO:0000313" key="4">
    <source>
        <dbReference type="Proteomes" id="UP000033657"/>
    </source>
</evidence>
<reference evidence="3 4" key="1">
    <citation type="submission" date="2015-02" db="EMBL/GenBank/DDBJ databases">
        <title>Evolution of amylase-binding proteins of oral streptococcal species.</title>
        <authorList>
            <person name="Haase E.M."/>
        </authorList>
    </citation>
    <scope>NUCLEOTIDE SEQUENCE [LARGE SCALE GENOMIC DNA]</scope>
    <source>
        <strain evidence="3 4">COL85/1862</strain>
    </source>
</reference>
<feature type="region of interest" description="Disordered" evidence="1">
    <location>
        <begin position="159"/>
        <end position="180"/>
    </location>
</feature>
<evidence type="ECO:0000256" key="2">
    <source>
        <dbReference type="SAM" id="Phobius"/>
    </source>
</evidence>